<organism evidence="2 3">
    <name type="scientific">Adineta steineri</name>
    <dbReference type="NCBI Taxonomy" id="433720"/>
    <lineage>
        <taxon>Eukaryota</taxon>
        <taxon>Metazoa</taxon>
        <taxon>Spiralia</taxon>
        <taxon>Gnathifera</taxon>
        <taxon>Rotifera</taxon>
        <taxon>Eurotatoria</taxon>
        <taxon>Bdelloidea</taxon>
        <taxon>Adinetida</taxon>
        <taxon>Adinetidae</taxon>
        <taxon>Adineta</taxon>
    </lineage>
</organism>
<protein>
    <submittedName>
        <fullName evidence="2">Uncharacterized protein</fullName>
    </submittedName>
</protein>
<accession>A0A820ML42</accession>
<comment type="caution">
    <text evidence="2">The sequence shown here is derived from an EMBL/GenBank/DDBJ whole genome shotgun (WGS) entry which is preliminary data.</text>
</comment>
<evidence type="ECO:0000313" key="2">
    <source>
        <dbReference type="EMBL" id="CAF4374210.1"/>
    </source>
</evidence>
<sequence>MTCACGASMCYICRQPITGYEHFNNNNKCGATLDVVQLHQEEMNSAYEEAKQAYIERHPEARDLVLKYDPQQHLNANKPMRTQKAKRGRHRH</sequence>
<proteinExistence type="predicted"/>
<feature type="compositionally biased region" description="Basic residues" evidence="1">
    <location>
        <begin position="81"/>
        <end position="92"/>
    </location>
</feature>
<dbReference type="Gene3D" id="1.20.120.1750">
    <property type="match status" value="1"/>
</dbReference>
<feature type="region of interest" description="Disordered" evidence="1">
    <location>
        <begin position="69"/>
        <end position="92"/>
    </location>
</feature>
<dbReference type="AlphaFoldDB" id="A0A820ML42"/>
<dbReference type="Pfam" id="PF26200">
    <property type="entry name" value="Rcat_RNF216"/>
    <property type="match status" value="1"/>
</dbReference>
<evidence type="ECO:0000256" key="1">
    <source>
        <dbReference type="SAM" id="MobiDB-lite"/>
    </source>
</evidence>
<dbReference type="Proteomes" id="UP000663844">
    <property type="component" value="Unassembled WGS sequence"/>
</dbReference>
<reference evidence="2" key="1">
    <citation type="submission" date="2021-02" db="EMBL/GenBank/DDBJ databases">
        <authorList>
            <person name="Nowell W R."/>
        </authorList>
    </citation>
    <scope>NUCLEOTIDE SEQUENCE</scope>
</reference>
<name>A0A820ML42_9BILA</name>
<evidence type="ECO:0000313" key="3">
    <source>
        <dbReference type="Proteomes" id="UP000663844"/>
    </source>
</evidence>
<dbReference type="EMBL" id="CAJOAZ010023285">
    <property type="protein sequence ID" value="CAF4374210.1"/>
    <property type="molecule type" value="Genomic_DNA"/>
</dbReference>
<gene>
    <name evidence="2" type="ORF">OXD698_LOCUS50010</name>
</gene>